<keyword evidence="2" id="KW-1185">Reference proteome</keyword>
<dbReference type="KEGG" id="kbs:EPA93_33035"/>
<dbReference type="RefSeq" id="WP_129891602.1">
    <property type="nucleotide sequence ID" value="NZ_CP035758.1"/>
</dbReference>
<dbReference type="EMBL" id="CP035758">
    <property type="protein sequence ID" value="QBD80538.1"/>
    <property type="molecule type" value="Genomic_DNA"/>
</dbReference>
<reference evidence="1 2" key="1">
    <citation type="submission" date="2019-01" db="EMBL/GenBank/DDBJ databases">
        <title>Ktedonosporobacter rubrisoli SCAWS-G2.</title>
        <authorList>
            <person name="Huang Y."/>
            <person name="Yan B."/>
        </authorList>
    </citation>
    <scope>NUCLEOTIDE SEQUENCE [LARGE SCALE GENOMIC DNA]</scope>
    <source>
        <strain evidence="1 2">SCAWS-G2</strain>
    </source>
</reference>
<gene>
    <name evidence="1" type="ORF">EPA93_33035</name>
</gene>
<dbReference type="AlphaFoldDB" id="A0A4P6JXP7"/>
<proteinExistence type="predicted"/>
<name>A0A4P6JXP7_KTERU</name>
<organism evidence="1 2">
    <name type="scientific">Ktedonosporobacter rubrisoli</name>
    <dbReference type="NCBI Taxonomy" id="2509675"/>
    <lineage>
        <taxon>Bacteria</taxon>
        <taxon>Bacillati</taxon>
        <taxon>Chloroflexota</taxon>
        <taxon>Ktedonobacteria</taxon>
        <taxon>Ktedonobacterales</taxon>
        <taxon>Ktedonosporobacteraceae</taxon>
        <taxon>Ktedonosporobacter</taxon>
    </lineage>
</organism>
<evidence type="ECO:0000313" key="2">
    <source>
        <dbReference type="Proteomes" id="UP000290365"/>
    </source>
</evidence>
<accession>A0A4P6JXP7</accession>
<evidence type="ECO:0000313" key="1">
    <source>
        <dbReference type="EMBL" id="QBD80538.1"/>
    </source>
</evidence>
<dbReference type="Proteomes" id="UP000290365">
    <property type="component" value="Chromosome"/>
</dbReference>
<sequence>MLAHARVTDTLPAVFASMSSQPVLAPVDFLEAEYSPALLLPSGFEAAFHADEEFSLGASSGFDTYFEEMWDYTEEKPIFRNHFYTREEMMRVLLENVLPSPSDYSLGHTPSLSYRAGFALGWLSAFAFTDRRMALLGVAALRQLVDHLLLCEQAHKERKF</sequence>
<protein>
    <submittedName>
        <fullName evidence="1">Uncharacterized protein</fullName>
    </submittedName>
</protein>